<evidence type="ECO:0000256" key="4">
    <source>
        <dbReference type="ARBA" id="ARBA00023136"/>
    </source>
</evidence>
<evidence type="ECO:0000313" key="8">
    <source>
        <dbReference type="EMBL" id="KAK8775793.1"/>
    </source>
</evidence>
<evidence type="ECO:0000256" key="5">
    <source>
        <dbReference type="PROSITE-ProRule" id="PRU00581"/>
    </source>
</evidence>
<feature type="transmembrane region" description="Helical" evidence="6">
    <location>
        <begin position="139"/>
        <end position="160"/>
    </location>
</feature>
<evidence type="ECO:0000256" key="6">
    <source>
        <dbReference type="SAM" id="Phobius"/>
    </source>
</evidence>
<organism evidence="8 9">
    <name type="scientific">Amblyomma americanum</name>
    <name type="common">Lone star tick</name>
    <dbReference type="NCBI Taxonomy" id="6943"/>
    <lineage>
        <taxon>Eukaryota</taxon>
        <taxon>Metazoa</taxon>
        <taxon>Ecdysozoa</taxon>
        <taxon>Arthropoda</taxon>
        <taxon>Chelicerata</taxon>
        <taxon>Arachnida</taxon>
        <taxon>Acari</taxon>
        <taxon>Parasitiformes</taxon>
        <taxon>Ixodida</taxon>
        <taxon>Ixodoidea</taxon>
        <taxon>Ixodidae</taxon>
        <taxon>Amblyomminae</taxon>
        <taxon>Amblyomma</taxon>
    </lineage>
</organism>
<sequence>MHVEIFSTKSNAVHCLAHSHQEFRCPLRFRFRRVLRRTSQVSKMSSSTTTVRQTTTVTSGSSPVVALSVNTSFLTSIGGILTLIELILGIIVFSLCYQYAGGHSGIFLLLISFAYWLVSFYIVFSAFLSASGTLLPNTFFYFLFHVFGIILYAAGGIAVLAQLNRFSPSGTIAAGAMGLIAAICHVVHVAFIYKGPKL</sequence>
<dbReference type="PROSITE" id="PS51225">
    <property type="entry name" value="MARVEL"/>
    <property type="match status" value="1"/>
</dbReference>
<feature type="transmembrane region" description="Helical" evidence="6">
    <location>
        <begin position="172"/>
        <end position="193"/>
    </location>
</feature>
<keyword evidence="4 5" id="KW-0472">Membrane</keyword>
<dbReference type="EMBL" id="JARKHS020013724">
    <property type="protein sequence ID" value="KAK8775793.1"/>
    <property type="molecule type" value="Genomic_DNA"/>
</dbReference>
<feature type="domain" description="MARVEL" evidence="7">
    <location>
        <begin position="73"/>
        <end position="197"/>
    </location>
</feature>
<evidence type="ECO:0000256" key="3">
    <source>
        <dbReference type="ARBA" id="ARBA00022989"/>
    </source>
</evidence>
<feature type="transmembrane region" description="Helical" evidence="6">
    <location>
        <begin position="107"/>
        <end position="127"/>
    </location>
</feature>
<feature type="transmembrane region" description="Helical" evidence="6">
    <location>
        <begin position="73"/>
        <end position="95"/>
    </location>
</feature>
<evidence type="ECO:0000256" key="1">
    <source>
        <dbReference type="ARBA" id="ARBA00004141"/>
    </source>
</evidence>
<keyword evidence="3 6" id="KW-1133">Transmembrane helix</keyword>
<evidence type="ECO:0000259" key="7">
    <source>
        <dbReference type="PROSITE" id="PS51225"/>
    </source>
</evidence>
<name>A0AAQ4EMW9_AMBAM</name>
<dbReference type="InterPro" id="IPR008253">
    <property type="entry name" value="Marvel"/>
</dbReference>
<evidence type="ECO:0000256" key="2">
    <source>
        <dbReference type="ARBA" id="ARBA00022692"/>
    </source>
</evidence>
<dbReference type="GO" id="GO:0016020">
    <property type="term" value="C:membrane"/>
    <property type="evidence" value="ECO:0007669"/>
    <property type="project" value="UniProtKB-SubCell"/>
</dbReference>
<reference evidence="8 9" key="1">
    <citation type="journal article" date="2023" name="Arcadia Sci">
        <title>De novo assembly of a long-read Amblyomma americanum tick genome.</title>
        <authorList>
            <person name="Chou S."/>
            <person name="Poskanzer K.E."/>
            <person name="Rollins M."/>
            <person name="Thuy-Boun P.S."/>
        </authorList>
    </citation>
    <scope>NUCLEOTIDE SEQUENCE [LARGE SCALE GENOMIC DNA]</scope>
    <source>
        <strain evidence="8">F_SG_1</strain>
        <tissue evidence="8">Salivary glands</tissue>
    </source>
</reference>
<protein>
    <recommendedName>
        <fullName evidence="7">MARVEL domain-containing protein</fullName>
    </recommendedName>
</protein>
<evidence type="ECO:0000313" key="9">
    <source>
        <dbReference type="Proteomes" id="UP001321473"/>
    </source>
</evidence>
<comment type="subcellular location">
    <subcellularLocation>
        <location evidence="1">Membrane</location>
        <topology evidence="1">Multi-pass membrane protein</topology>
    </subcellularLocation>
</comment>
<comment type="caution">
    <text evidence="8">The sequence shown here is derived from an EMBL/GenBank/DDBJ whole genome shotgun (WGS) entry which is preliminary data.</text>
</comment>
<dbReference type="AlphaFoldDB" id="A0AAQ4EMW9"/>
<dbReference type="Proteomes" id="UP001321473">
    <property type="component" value="Unassembled WGS sequence"/>
</dbReference>
<gene>
    <name evidence="8" type="ORF">V5799_030863</name>
</gene>
<keyword evidence="2 5" id="KW-0812">Transmembrane</keyword>
<keyword evidence="9" id="KW-1185">Reference proteome</keyword>
<accession>A0AAQ4EMW9</accession>
<proteinExistence type="predicted"/>